<comment type="caution">
    <text evidence="1">The sequence shown here is derived from an EMBL/GenBank/DDBJ whole genome shotgun (WGS) entry which is preliminary data.</text>
</comment>
<reference evidence="1 2" key="1">
    <citation type="submission" date="2019-05" db="EMBL/GenBank/DDBJ databases">
        <title>Another draft genome of Portunus trituberculatus and its Hox gene families provides insights of decapod evolution.</title>
        <authorList>
            <person name="Jeong J.-H."/>
            <person name="Song I."/>
            <person name="Kim S."/>
            <person name="Choi T."/>
            <person name="Kim D."/>
            <person name="Ryu S."/>
            <person name="Kim W."/>
        </authorList>
    </citation>
    <scope>NUCLEOTIDE SEQUENCE [LARGE SCALE GENOMIC DNA]</scope>
    <source>
        <tissue evidence="1">Muscle</tissue>
    </source>
</reference>
<protein>
    <submittedName>
        <fullName evidence="1">Uncharacterized protein</fullName>
    </submittedName>
</protein>
<proteinExistence type="predicted"/>
<dbReference type="Proteomes" id="UP000324222">
    <property type="component" value="Unassembled WGS sequence"/>
</dbReference>
<dbReference type="AlphaFoldDB" id="A0A5B7E5X8"/>
<name>A0A5B7E5X8_PORTR</name>
<accession>A0A5B7E5X8</accession>
<evidence type="ECO:0000313" key="2">
    <source>
        <dbReference type="Proteomes" id="UP000324222"/>
    </source>
</evidence>
<evidence type="ECO:0000313" key="1">
    <source>
        <dbReference type="EMBL" id="MPC28725.1"/>
    </source>
</evidence>
<keyword evidence="2" id="KW-1185">Reference proteome</keyword>
<gene>
    <name evidence="1" type="ORF">E2C01_021935</name>
</gene>
<sequence length="80" mass="7804">MLTGGSVVVGSGGGSVMYAAGGGVVYAAPQAHVTEGATPVLLNLPPGLQVTNDQSSAGAKVTRSSCVARTTTPRDATCDL</sequence>
<organism evidence="1 2">
    <name type="scientific">Portunus trituberculatus</name>
    <name type="common">Swimming crab</name>
    <name type="synonym">Neptunus trituberculatus</name>
    <dbReference type="NCBI Taxonomy" id="210409"/>
    <lineage>
        <taxon>Eukaryota</taxon>
        <taxon>Metazoa</taxon>
        <taxon>Ecdysozoa</taxon>
        <taxon>Arthropoda</taxon>
        <taxon>Crustacea</taxon>
        <taxon>Multicrustacea</taxon>
        <taxon>Malacostraca</taxon>
        <taxon>Eumalacostraca</taxon>
        <taxon>Eucarida</taxon>
        <taxon>Decapoda</taxon>
        <taxon>Pleocyemata</taxon>
        <taxon>Brachyura</taxon>
        <taxon>Eubrachyura</taxon>
        <taxon>Portunoidea</taxon>
        <taxon>Portunidae</taxon>
        <taxon>Portuninae</taxon>
        <taxon>Portunus</taxon>
    </lineage>
</organism>
<dbReference type="EMBL" id="VSRR010001955">
    <property type="protein sequence ID" value="MPC28725.1"/>
    <property type="molecule type" value="Genomic_DNA"/>
</dbReference>